<comment type="caution">
    <text evidence="1">The sequence shown here is derived from an EMBL/GenBank/DDBJ whole genome shotgun (WGS) entry which is preliminary data.</text>
</comment>
<protein>
    <submittedName>
        <fullName evidence="1">Uncharacterized protein</fullName>
    </submittedName>
</protein>
<sequence>MAVEAVHFNCEVGHPVSYAEKGDIRRRQRHIILSLVQTHRLPQNQNPHDPQNSQTEIGESNPSKKTTYFWELKESDRSGGPSPLGSASRNRLQAASHSPATTKKQQLAYCRVTNKSWTMIDEPQGAGSFSDIALYDDKLYIVATNAPDLL</sequence>
<gene>
    <name evidence="1" type="ORF">L6164_003263</name>
</gene>
<proteinExistence type="predicted"/>
<evidence type="ECO:0000313" key="2">
    <source>
        <dbReference type="Proteomes" id="UP000828941"/>
    </source>
</evidence>
<dbReference type="EMBL" id="CM039427">
    <property type="protein sequence ID" value="KAI4354398.1"/>
    <property type="molecule type" value="Genomic_DNA"/>
</dbReference>
<accession>A0ACB9Q0R2</accession>
<keyword evidence="2" id="KW-1185">Reference proteome</keyword>
<organism evidence="1 2">
    <name type="scientific">Bauhinia variegata</name>
    <name type="common">Purple orchid tree</name>
    <name type="synonym">Phanera variegata</name>
    <dbReference type="NCBI Taxonomy" id="167791"/>
    <lineage>
        <taxon>Eukaryota</taxon>
        <taxon>Viridiplantae</taxon>
        <taxon>Streptophyta</taxon>
        <taxon>Embryophyta</taxon>
        <taxon>Tracheophyta</taxon>
        <taxon>Spermatophyta</taxon>
        <taxon>Magnoliopsida</taxon>
        <taxon>eudicotyledons</taxon>
        <taxon>Gunneridae</taxon>
        <taxon>Pentapetalae</taxon>
        <taxon>rosids</taxon>
        <taxon>fabids</taxon>
        <taxon>Fabales</taxon>
        <taxon>Fabaceae</taxon>
        <taxon>Cercidoideae</taxon>
        <taxon>Cercideae</taxon>
        <taxon>Bauhiniinae</taxon>
        <taxon>Bauhinia</taxon>
    </lineage>
</organism>
<name>A0ACB9Q0R2_BAUVA</name>
<evidence type="ECO:0000313" key="1">
    <source>
        <dbReference type="EMBL" id="KAI4354398.1"/>
    </source>
</evidence>
<reference evidence="1 2" key="1">
    <citation type="journal article" date="2022" name="DNA Res.">
        <title>Chromosomal-level genome assembly of the orchid tree Bauhinia variegata (Leguminosae; Cercidoideae) supports the allotetraploid origin hypothesis of Bauhinia.</title>
        <authorList>
            <person name="Zhong Y."/>
            <person name="Chen Y."/>
            <person name="Zheng D."/>
            <person name="Pang J."/>
            <person name="Liu Y."/>
            <person name="Luo S."/>
            <person name="Meng S."/>
            <person name="Qian L."/>
            <person name="Wei D."/>
            <person name="Dai S."/>
            <person name="Zhou R."/>
        </authorList>
    </citation>
    <scope>NUCLEOTIDE SEQUENCE [LARGE SCALE GENOMIC DNA]</scope>
    <source>
        <strain evidence="1">BV-YZ2020</strain>
    </source>
</reference>
<dbReference type="Proteomes" id="UP000828941">
    <property type="component" value="Chromosome 2"/>
</dbReference>